<accession>A0ABD3J2E8</accession>
<keyword evidence="4" id="KW-0349">Heme</keyword>
<evidence type="ECO:0000256" key="4">
    <source>
        <dbReference type="ARBA" id="ARBA00022617"/>
    </source>
</evidence>
<evidence type="ECO:0000256" key="1">
    <source>
        <dbReference type="ARBA" id="ARBA00001971"/>
    </source>
</evidence>
<gene>
    <name evidence="10" type="ORF">ACJRO7_034025</name>
</gene>
<dbReference type="EMBL" id="JBJKBG010000009">
    <property type="protein sequence ID" value="KAL3721617.1"/>
    <property type="molecule type" value="Genomic_DNA"/>
</dbReference>
<evidence type="ECO:0000256" key="3">
    <source>
        <dbReference type="ARBA" id="ARBA00010617"/>
    </source>
</evidence>
<evidence type="ECO:0000256" key="7">
    <source>
        <dbReference type="ARBA" id="ARBA00023004"/>
    </source>
</evidence>
<keyword evidence="11" id="KW-1185">Reference proteome</keyword>
<evidence type="ECO:0000313" key="10">
    <source>
        <dbReference type="EMBL" id="KAL3721617.1"/>
    </source>
</evidence>
<dbReference type="Gene3D" id="1.10.630.10">
    <property type="entry name" value="Cytochrome P450"/>
    <property type="match status" value="1"/>
</dbReference>
<keyword evidence="7" id="KW-0408">Iron</keyword>
<dbReference type="Proteomes" id="UP001634007">
    <property type="component" value="Unassembled WGS sequence"/>
</dbReference>
<keyword evidence="6" id="KW-0560">Oxidoreductase</keyword>
<keyword evidence="5" id="KW-0479">Metal-binding</keyword>
<comment type="similarity">
    <text evidence="3">Belongs to the cytochrome P450 family.</text>
</comment>
<evidence type="ECO:0008006" key="12">
    <source>
        <dbReference type="Google" id="ProtNLM"/>
    </source>
</evidence>
<dbReference type="AlphaFoldDB" id="A0ABD3J2E8"/>
<evidence type="ECO:0000256" key="2">
    <source>
        <dbReference type="ARBA" id="ARBA00004370"/>
    </source>
</evidence>
<organism evidence="10 11">
    <name type="scientific">Eucalyptus globulus</name>
    <name type="common">Tasmanian blue gum</name>
    <dbReference type="NCBI Taxonomy" id="34317"/>
    <lineage>
        <taxon>Eukaryota</taxon>
        <taxon>Viridiplantae</taxon>
        <taxon>Streptophyta</taxon>
        <taxon>Embryophyta</taxon>
        <taxon>Tracheophyta</taxon>
        <taxon>Spermatophyta</taxon>
        <taxon>Magnoliopsida</taxon>
        <taxon>eudicotyledons</taxon>
        <taxon>Gunneridae</taxon>
        <taxon>Pentapetalae</taxon>
        <taxon>rosids</taxon>
        <taxon>malvids</taxon>
        <taxon>Myrtales</taxon>
        <taxon>Myrtaceae</taxon>
        <taxon>Myrtoideae</taxon>
        <taxon>Eucalypteae</taxon>
        <taxon>Eucalyptus</taxon>
    </lineage>
</organism>
<proteinExistence type="inferred from homology"/>
<keyword evidence="8" id="KW-0503">Monooxygenase</keyword>
<keyword evidence="9" id="KW-0472">Membrane</keyword>
<dbReference type="InterPro" id="IPR001128">
    <property type="entry name" value="Cyt_P450"/>
</dbReference>
<evidence type="ECO:0000256" key="9">
    <source>
        <dbReference type="ARBA" id="ARBA00023136"/>
    </source>
</evidence>
<dbReference type="GO" id="GO:0004497">
    <property type="term" value="F:monooxygenase activity"/>
    <property type="evidence" value="ECO:0007669"/>
    <property type="project" value="UniProtKB-KW"/>
</dbReference>
<evidence type="ECO:0000313" key="11">
    <source>
        <dbReference type="Proteomes" id="UP001634007"/>
    </source>
</evidence>
<dbReference type="GO" id="GO:0046872">
    <property type="term" value="F:metal ion binding"/>
    <property type="evidence" value="ECO:0007669"/>
    <property type="project" value="UniProtKB-KW"/>
</dbReference>
<comment type="caution">
    <text evidence="10">The sequence shown here is derived from an EMBL/GenBank/DDBJ whole genome shotgun (WGS) entry which is preliminary data.</text>
</comment>
<protein>
    <recommendedName>
        <fullName evidence="12">Cytochrome P450</fullName>
    </recommendedName>
</protein>
<dbReference type="GO" id="GO:0016020">
    <property type="term" value="C:membrane"/>
    <property type="evidence" value="ECO:0007669"/>
    <property type="project" value="UniProtKB-SubCell"/>
</dbReference>
<comment type="cofactor">
    <cofactor evidence="1">
        <name>heme</name>
        <dbReference type="ChEBI" id="CHEBI:30413"/>
    </cofactor>
</comment>
<name>A0ABD3J2E8_EUCGL</name>
<reference evidence="10 11" key="1">
    <citation type="submission" date="2024-11" db="EMBL/GenBank/DDBJ databases">
        <title>Chromosome-level genome assembly of Eucalyptus globulus Labill. provides insights into its genome evolution.</title>
        <authorList>
            <person name="Li X."/>
        </authorList>
    </citation>
    <scope>NUCLEOTIDE SEQUENCE [LARGE SCALE GENOMIC DNA]</scope>
    <source>
        <strain evidence="10">CL2024</strain>
        <tissue evidence="10">Fresh tender leaves</tissue>
    </source>
</reference>
<evidence type="ECO:0000256" key="5">
    <source>
        <dbReference type="ARBA" id="ARBA00022723"/>
    </source>
</evidence>
<evidence type="ECO:0000256" key="8">
    <source>
        <dbReference type="ARBA" id="ARBA00023033"/>
    </source>
</evidence>
<dbReference type="InterPro" id="IPR036396">
    <property type="entry name" value="Cyt_P450_sf"/>
</dbReference>
<evidence type="ECO:0000256" key="6">
    <source>
        <dbReference type="ARBA" id="ARBA00023002"/>
    </source>
</evidence>
<sequence length="245" mass="27813">MYLRLGLVPVIVVSLPKAAKQFLKTHDLVFASRPPHESSKNIRKMCTLELLSNAKINSFKSMRREEVGLFVNFLKDASHNCMAIDLSAKISSLSADMSCQMVFGKKYMDKEFDERGFKAVIHEGMVLSAKPNIGDYVPCLASFDLQGLMKRMKAVSKVFDAFFDKIIDEHMESKKEEGESQDFVDVMLGIMGLNEGEYQINMPHIKAIILVINQFVVSRLQIISITLITVQLFIHRSGIFIRPRF</sequence>
<dbReference type="Pfam" id="PF00067">
    <property type="entry name" value="p450"/>
    <property type="match status" value="1"/>
</dbReference>
<dbReference type="SUPFAM" id="SSF48264">
    <property type="entry name" value="Cytochrome P450"/>
    <property type="match status" value="1"/>
</dbReference>
<dbReference type="PANTHER" id="PTHR47943">
    <property type="entry name" value="CYTOCHROME P450 93A3-LIKE"/>
    <property type="match status" value="1"/>
</dbReference>
<dbReference type="PANTHER" id="PTHR47943:SF2">
    <property type="entry name" value="CYTOCHROME P450"/>
    <property type="match status" value="1"/>
</dbReference>
<comment type="subcellular location">
    <subcellularLocation>
        <location evidence="2">Membrane</location>
    </subcellularLocation>
</comment>